<dbReference type="Gene3D" id="3.30.390.50">
    <property type="entry name" value="CO dehydrogenase flavoprotein, C-terminal domain"/>
    <property type="match status" value="1"/>
</dbReference>
<dbReference type="UniPathway" id="UPA00537">
    <property type="reaction ID" value="UER00594"/>
</dbReference>
<dbReference type="PANTHER" id="PTHR12561">
    <property type="entry name" value="LIPOATE-PROTEIN LIGASE"/>
    <property type="match status" value="1"/>
</dbReference>
<dbReference type="CDD" id="cd16443">
    <property type="entry name" value="LplA"/>
    <property type="match status" value="1"/>
</dbReference>
<dbReference type="SUPFAM" id="SSF55681">
    <property type="entry name" value="Class II aaRS and biotin synthetases"/>
    <property type="match status" value="1"/>
</dbReference>
<protein>
    <recommendedName>
        <fullName evidence="3">lipoate--protein ligase</fullName>
        <ecNumber evidence="3">6.3.1.20</ecNumber>
    </recommendedName>
</protein>
<feature type="domain" description="BPL/LPL catalytic" evidence="8">
    <location>
        <begin position="30"/>
        <end position="222"/>
    </location>
</feature>
<dbReference type="NCBIfam" id="TIGR00545">
    <property type="entry name" value="lipoyltrans"/>
    <property type="match status" value="1"/>
</dbReference>
<dbReference type="GO" id="GO:0005737">
    <property type="term" value="C:cytoplasm"/>
    <property type="evidence" value="ECO:0007669"/>
    <property type="project" value="TreeGrafter"/>
</dbReference>
<sequence>MRYVDLSTGTQYMGNPTMFESVSRYLMTNDQFTDTLFEWSRPLKASVVIGANQNVYSELNLDYIKQNHIQITRRAGGGGAVYVDSGNLTYAFVDTDDGTNYMNFKKYATPIINVLKKLGVNAALTGRNDLTVDGKKFSGMAAFKIGNRFYCGGTLMIDVNLDAADKALNPPKSKLASKGVKSVHSRVTNIRPYFSAKYQDISINDITEIILKEIFKTDTIKEIPTHVMTEIDWQKVNDITGHDYQDETWTMGKRYHDDNFHSNHYEGVGNVEISFSVNDGIVSHAKLFGDFNKANGNLKEIEDKIAGVPFEKDNLEEAFSHTHLADNIGNLTPAQMADLMVNPVYQQKQQEG</sequence>
<evidence type="ECO:0000256" key="4">
    <source>
        <dbReference type="ARBA" id="ARBA00022598"/>
    </source>
</evidence>
<accession>A0A6P1E3I3</accession>
<dbReference type="Proteomes" id="UP000465035">
    <property type="component" value="Chromosome"/>
</dbReference>
<keyword evidence="4 9" id="KW-0436">Ligase</keyword>
<dbReference type="InterPro" id="IPR019491">
    <property type="entry name" value="Lipoate_protein_ligase_C"/>
</dbReference>
<dbReference type="GO" id="GO:0016979">
    <property type="term" value="F:lipoate-protein ligase activity"/>
    <property type="evidence" value="ECO:0007669"/>
    <property type="project" value="UniProtKB-EC"/>
</dbReference>
<dbReference type="AlphaFoldDB" id="A0A6P1E3I3"/>
<evidence type="ECO:0000256" key="3">
    <source>
        <dbReference type="ARBA" id="ARBA00012367"/>
    </source>
</evidence>
<gene>
    <name evidence="9" type="ORF">GQR93_02100</name>
</gene>
<dbReference type="RefSeq" id="WP_003551872.1">
    <property type="nucleotide sequence ID" value="NZ_CABKOL010000106.1"/>
</dbReference>
<evidence type="ECO:0000313" key="10">
    <source>
        <dbReference type="Proteomes" id="UP000465035"/>
    </source>
</evidence>
<dbReference type="GO" id="GO:0017118">
    <property type="term" value="F:lipoyltransferase activity"/>
    <property type="evidence" value="ECO:0007669"/>
    <property type="project" value="TreeGrafter"/>
</dbReference>
<keyword evidence="5" id="KW-0547">Nucleotide-binding</keyword>
<dbReference type="PANTHER" id="PTHR12561:SF3">
    <property type="entry name" value="LIPOYLTRANSFERASE 1, MITOCHONDRIAL"/>
    <property type="match status" value="1"/>
</dbReference>
<dbReference type="EC" id="6.3.1.20" evidence="3"/>
<comment type="pathway">
    <text evidence="1">Protein modification; protein lipoylation via exogenous pathway; protein N(6)-(lipoyl)lysine from lipoate: step 2/2.</text>
</comment>
<dbReference type="SMR" id="A0A6P1E3I3"/>
<dbReference type="EMBL" id="CP047121">
    <property type="protein sequence ID" value="QHB51099.1"/>
    <property type="molecule type" value="Genomic_DNA"/>
</dbReference>
<dbReference type="SUPFAM" id="SSF82649">
    <property type="entry name" value="SufE/NifU"/>
    <property type="match status" value="1"/>
</dbReference>
<dbReference type="InterPro" id="IPR004562">
    <property type="entry name" value="LipoylTrfase_LipoateP_Ligase"/>
</dbReference>
<comment type="pathway">
    <text evidence="2">Protein modification; protein lipoylation via exogenous pathway; protein N(6)-(lipoyl)lysine from lipoate: step 1/2.</text>
</comment>
<evidence type="ECO:0000313" key="9">
    <source>
        <dbReference type="EMBL" id="QHB51099.1"/>
    </source>
</evidence>
<comment type="catalytic activity">
    <reaction evidence="7">
        <text>L-lysyl-[lipoyl-carrier protein] + (R)-lipoate + ATP = N(6)-[(R)-lipoyl]-L-lysyl-[lipoyl-carrier protein] + AMP + diphosphate + H(+)</text>
        <dbReference type="Rhea" id="RHEA:49288"/>
        <dbReference type="Rhea" id="RHEA-COMP:10500"/>
        <dbReference type="Rhea" id="RHEA-COMP:10502"/>
        <dbReference type="ChEBI" id="CHEBI:15378"/>
        <dbReference type="ChEBI" id="CHEBI:29969"/>
        <dbReference type="ChEBI" id="CHEBI:30616"/>
        <dbReference type="ChEBI" id="CHEBI:33019"/>
        <dbReference type="ChEBI" id="CHEBI:83088"/>
        <dbReference type="ChEBI" id="CHEBI:83099"/>
        <dbReference type="ChEBI" id="CHEBI:456215"/>
        <dbReference type="EC" id="6.3.1.20"/>
    </reaction>
</comment>
<dbReference type="InterPro" id="IPR004143">
    <property type="entry name" value="BPL_LPL_catalytic"/>
</dbReference>
<evidence type="ECO:0000256" key="7">
    <source>
        <dbReference type="ARBA" id="ARBA00048037"/>
    </source>
</evidence>
<dbReference type="Gene3D" id="3.30.930.10">
    <property type="entry name" value="Bira Bifunctional Protein, Domain 2"/>
    <property type="match status" value="1"/>
</dbReference>
<evidence type="ECO:0000256" key="1">
    <source>
        <dbReference type="ARBA" id="ARBA00005085"/>
    </source>
</evidence>
<keyword evidence="6" id="KW-0067">ATP-binding</keyword>
<dbReference type="InterPro" id="IPR045864">
    <property type="entry name" value="aa-tRNA-synth_II/BPL/LPL"/>
</dbReference>
<reference evidence="9 10" key="1">
    <citation type="submission" date="2019-12" db="EMBL/GenBank/DDBJ databases">
        <title>Lactobacillus hilgardii FLUB.</title>
        <authorList>
            <person name="Gustaw K."/>
        </authorList>
    </citation>
    <scope>NUCLEOTIDE SEQUENCE [LARGE SCALE GENOMIC DNA]</scope>
    <source>
        <strain evidence="9 10">FLUB</strain>
    </source>
</reference>
<evidence type="ECO:0000259" key="8">
    <source>
        <dbReference type="PROSITE" id="PS51733"/>
    </source>
</evidence>
<name>A0A6P1E3I3_LENHI</name>
<organism evidence="9 10">
    <name type="scientific">Lentilactobacillus hilgardii</name>
    <name type="common">Lactobacillus hilgardii</name>
    <dbReference type="NCBI Taxonomy" id="1588"/>
    <lineage>
        <taxon>Bacteria</taxon>
        <taxon>Bacillati</taxon>
        <taxon>Bacillota</taxon>
        <taxon>Bacilli</taxon>
        <taxon>Lactobacillales</taxon>
        <taxon>Lactobacillaceae</taxon>
        <taxon>Lentilactobacillus</taxon>
    </lineage>
</organism>
<evidence type="ECO:0000256" key="6">
    <source>
        <dbReference type="ARBA" id="ARBA00022840"/>
    </source>
</evidence>
<dbReference type="GeneID" id="69057148"/>
<dbReference type="GO" id="GO:0009249">
    <property type="term" value="P:protein lipoylation"/>
    <property type="evidence" value="ECO:0007669"/>
    <property type="project" value="InterPro"/>
</dbReference>
<dbReference type="Pfam" id="PF10437">
    <property type="entry name" value="Lip_prot_lig_C"/>
    <property type="match status" value="1"/>
</dbReference>
<evidence type="ECO:0000256" key="2">
    <source>
        <dbReference type="ARBA" id="ARBA00005124"/>
    </source>
</evidence>
<dbReference type="GO" id="GO:0005524">
    <property type="term" value="F:ATP binding"/>
    <property type="evidence" value="ECO:0007669"/>
    <property type="project" value="UniProtKB-KW"/>
</dbReference>
<evidence type="ECO:0000256" key="5">
    <source>
        <dbReference type="ARBA" id="ARBA00022741"/>
    </source>
</evidence>
<dbReference type="Pfam" id="PF21948">
    <property type="entry name" value="LplA-B_cat"/>
    <property type="match status" value="1"/>
</dbReference>
<proteinExistence type="predicted"/>
<dbReference type="PROSITE" id="PS51733">
    <property type="entry name" value="BPL_LPL_CATALYTIC"/>
    <property type="match status" value="1"/>
</dbReference>